<sequence>MVENYSWWLIEQLKNKMGTTSDRKAGLTLEKMNDGNLGKIKRGERHLTPEQALYIAEQCNLDVGEVLVRLDMEKTKSEAVRSALGNVLKRIVGAVACISLTMALMMTPASDDRLSVA</sequence>
<accession>H3ZA02</accession>
<gene>
    <name evidence="1" type="ORF">AJE_00770</name>
</gene>
<dbReference type="Proteomes" id="UP000012046">
    <property type="component" value="Unassembled WGS sequence"/>
</dbReference>
<evidence type="ECO:0000313" key="1">
    <source>
        <dbReference type="EMBL" id="EHR42677.1"/>
    </source>
</evidence>
<keyword evidence="2" id="KW-1185">Reference proteome</keyword>
<protein>
    <recommendedName>
        <fullName evidence="3">HTH cro/C1-type domain-containing protein</fullName>
    </recommendedName>
</protein>
<reference evidence="1 2" key="1">
    <citation type="journal article" date="2012" name="J. Bacteriol.">
        <title>Genome Sequence of Extracellular-Protease-Producing Alishewanella jeotgali Isolated from Traditional Korean Fermented Seafood.</title>
        <authorList>
            <person name="Jung J."/>
            <person name="Chun J."/>
            <person name="Park W."/>
        </authorList>
    </citation>
    <scope>NUCLEOTIDE SEQUENCE [LARGE SCALE GENOMIC DNA]</scope>
    <source>
        <strain evidence="1 2">KCTC 22429</strain>
    </source>
</reference>
<proteinExistence type="predicted"/>
<name>H3ZA02_9ALTE</name>
<dbReference type="STRING" id="1129374.AJE_00770"/>
<dbReference type="PATRIC" id="fig|1129374.4.peg.158"/>
<dbReference type="EMBL" id="AHTH01000002">
    <property type="protein sequence ID" value="EHR42677.1"/>
    <property type="molecule type" value="Genomic_DNA"/>
</dbReference>
<evidence type="ECO:0008006" key="3">
    <source>
        <dbReference type="Google" id="ProtNLM"/>
    </source>
</evidence>
<dbReference type="AlphaFoldDB" id="H3ZA02"/>
<comment type="caution">
    <text evidence="1">The sequence shown here is derived from an EMBL/GenBank/DDBJ whole genome shotgun (WGS) entry which is preliminary data.</text>
</comment>
<evidence type="ECO:0000313" key="2">
    <source>
        <dbReference type="Proteomes" id="UP000012046"/>
    </source>
</evidence>
<dbReference type="RefSeq" id="WP_008949229.1">
    <property type="nucleotide sequence ID" value="NZ_AHTH01000002.1"/>
</dbReference>
<organism evidence="1 2">
    <name type="scientific">Alishewanella jeotgali KCTC 22429</name>
    <dbReference type="NCBI Taxonomy" id="1129374"/>
    <lineage>
        <taxon>Bacteria</taxon>
        <taxon>Pseudomonadati</taxon>
        <taxon>Pseudomonadota</taxon>
        <taxon>Gammaproteobacteria</taxon>
        <taxon>Alteromonadales</taxon>
        <taxon>Alteromonadaceae</taxon>
        <taxon>Alishewanella</taxon>
    </lineage>
</organism>